<evidence type="ECO:0000256" key="4">
    <source>
        <dbReference type="ARBA" id="ARBA00022842"/>
    </source>
</evidence>
<dbReference type="InterPro" id="IPR020084">
    <property type="entry name" value="NUDIX_hydrolase_CS"/>
</dbReference>
<dbReference type="EMBL" id="PVNO01000021">
    <property type="protein sequence ID" value="PRO69886.1"/>
    <property type="molecule type" value="Genomic_DNA"/>
</dbReference>
<dbReference type="InterPro" id="IPR000086">
    <property type="entry name" value="NUDIX_hydrolase_dom"/>
</dbReference>
<dbReference type="InterPro" id="IPR033715">
    <property type="entry name" value="GDPMH"/>
</dbReference>
<dbReference type="GO" id="GO:0016787">
    <property type="term" value="F:hydrolase activity"/>
    <property type="evidence" value="ECO:0007669"/>
    <property type="project" value="UniProtKB-KW"/>
</dbReference>
<gene>
    <name evidence="6" type="ORF">C6Y39_05440</name>
</gene>
<feature type="domain" description="Nudix hydrolase" evidence="5">
    <location>
        <begin position="14"/>
        <end position="150"/>
    </location>
</feature>
<evidence type="ECO:0000259" key="5">
    <source>
        <dbReference type="PROSITE" id="PS51462"/>
    </source>
</evidence>
<keyword evidence="3 6" id="KW-0378">Hydrolase</keyword>
<dbReference type="PROSITE" id="PS51462">
    <property type="entry name" value="NUDIX"/>
    <property type="match status" value="1"/>
</dbReference>
<dbReference type="RefSeq" id="WP_105930295.1">
    <property type="nucleotide sequence ID" value="NZ_PVNO01000021.1"/>
</dbReference>
<dbReference type="CDD" id="cd03430">
    <property type="entry name" value="NUDIX_GDPMH_NudD"/>
    <property type="match status" value="1"/>
</dbReference>
<evidence type="ECO:0000313" key="6">
    <source>
        <dbReference type="EMBL" id="PRO69886.1"/>
    </source>
</evidence>
<dbReference type="InterPro" id="IPR015797">
    <property type="entry name" value="NUDIX_hydrolase-like_dom_sf"/>
</dbReference>
<accession>A0ABX5CUA4</accession>
<comment type="caution">
    <text evidence="6">The sequence shown here is derived from an EMBL/GenBank/DDBJ whole genome shotgun (WGS) entry which is preliminary data.</text>
</comment>
<reference evidence="7" key="1">
    <citation type="journal article" date="2020" name="Int. J. Syst. Evol. Microbiol.">
        <title>Alteromonas alba sp. nov., a marine bacterium isolated from the seawater of the West Pacific Ocean.</title>
        <authorList>
            <person name="Sun C."/>
            <person name="Wu Y.-H."/>
            <person name="Xamxidin M."/>
            <person name="Cheng H."/>
            <person name="Xu X.-W."/>
        </authorList>
    </citation>
    <scope>NUCLEOTIDE SEQUENCE [LARGE SCALE GENOMIC DNA]</scope>
    <source>
        <strain evidence="7">9a2</strain>
    </source>
</reference>
<dbReference type="Gene3D" id="3.90.79.10">
    <property type="entry name" value="Nucleoside Triphosphate Pyrophosphohydrolase"/>
    <property type="match status" value="1"/>
</dbReference>
<keyword evidence="4" id="KW-0460">Magnesium</keyword>
<dbReference type="Pfam" id="PF00293">
    <property type="entry name" value="NUDIX"/>
    <property type="match status" value="1"/>
</dbReference>
<dbReference type="PANTHER" id="PTHR43046">
    <property type="entry name" value="GDP-MANNOSE MANNOSYL HYDROLASE"/>
    <property type="match status" value="1"/>
</dbReference>
<proteinExistence type="predicted"/>
<name>A0ABX5CUA4_9ALTE</name>
<evidence type="ECO:0000256" key="2">
    <source>
        <dbReference type="ARBA" id="ARBA00022723"/>
    </source>
</evidence>
<evidence type="ECO:0000313" key="7">
    <source>
        <dbReference type="Proteomes" id="UP000239539"/>
    </source>
</evidence>
<dbReference type="PROSITE" id="PS00893">
    <property type="entry name" value="NUDIX_BOX"/>
    <property type="match status" value="1"/>
</dbReference>
<protein>
    <submittedName>
        <fullName evidence="6">GDP-mannose mannosyl hydrolase</fullName>
    </submittedName>
</protein>
<dbReference type="PANTHER" id="PTHR43046:SF12">
    <property type="entry name" value="GDP-MANNOSE MANNOSYL HYDROLASE"/>
    <property type="match status" value="1"/>
</dbReference>
<keyword evidence="7" id="KW-1185">Reference proteome</keyword>
<keyword evidence="2" id="KW-0479">Metal-binding</keyword>
<evidence type="ECO:0000256" key="1">
    <source>
        <dbReference type="ARBA" id="ARBA00001946"/>
    </source>
</evidence>
<dbReference type="NCBIfam" id="NF011963">
    <property type="entry name" value="PRK15434.1"/>
    <property type="match status" value="1"/>
</dbReference>
<organism evidence="6 7">
    <name type="scientific">Alteromonas gracilis</name>
    <dbReference type="NCBI Taxonomy" id="1479524"/>
    <lineage>
        <taxon>Bacteria</taxon>
        <taxon>Pseudomonadati</taxon>
        <taxon>Pseudomonadota</taxon>
        <taxon>Gammaproteobacteria</taxon>
        <taxon>Alteromonadales</taxon>
        <taxon>Alteromonadaceae</taxon>
        <taxon>Alteromonas/Salinimonas group</taxon>
        <taxon>Alteromonas</taxon>
    </lineage>
</organism>
<dbReference type="PIRSF" id="PIRSF037599">
    <property type="entry name" value="GDPMH"/>
    <property type="match status" value="1"/>
</dbReference>
<dbReference type="SUPFAM" id="SSF55811">
    <property type="entry name" value="Nudix"/>
    <property type="match status" value="1"/>
</dbReference>
<evidence type="ECO:0000256" key="3">
    <source>
        <dbReference type="ARBA" id="ARBA00022801"/>
    </source>
</evidence>
<sequence>MAFLEKDTFTTIIDCTPLISIDLLIEDKHGQILLGYRNNRPAQGYWFVPGGRILKSESMDNAFKRLTLAELGTEFSRGQAEFLGPYEHFYEDFVFGEGISTHYVVLGYKIICDIDINTLPNAQHGKYKWFTKQEMLSSDTVHKHSKWYIE</sequence>
<dbReference type="Proteomes" id="UP000239539">
    <property type="component" value="Unassembled WGS sequence"/>
</dbReference>
<comment type="cofactor">
    <cofactor evidence="1">
        <name>Mg(2+)</name>
        <dbReference type="ChEBI" id="CHEBI:18420"/>
    </cofactor>
</comment>